<organism evidence="4 5">
    <name type="scientific">Perkinsus olseni</name>
    <name type="common">Perkinsus atlanticus</name>
    <dbReference type="NCBI Taxonomy" id="32597"/>
    <lineage>
        <taxon>Eukaryota</taxon>
        <taxon>Sar</taxon>
        <taxon>Alveolata</taxon>
        <taxon>Perkinsozoa</taxon>
        <taxon>Perkinsea</taxon>
        <taxon>Perkinsida</taxon>
        <taxon>Perkinsidae</taxon>
        <taxon>Perkinsus</taxon>
    </lineage>
</organism>
<dbReference type="Gene3D" id="2.40.70.10">
    <property type="entry name" value="Acid Proteases"/>
    <property type="match status" value="1"/>
</dbReference>
<feature type="non-terminal residue" evidence="4">
    <location>
        <position position="607"/>
    </location>
</feature>
<dbReference type="AlphaFoldDB" id="A0A7J6KPQ2"/>
<comment type="caution">
    <text evidence="4">The sequence shown here is derived from an EMBL/GenBank/DDBJ whole genome shotgun (WGS) entry which is preliminary data.</text>
</comment>
<evidence type="ECO:0000256" key="1">
    <source>
        <dbReference type="PROSITE-ProRule" id="PRU00047"/>
    </source>
</evidence>
<dbReference type="GO" id="GO:0006508">
    <property type="term" value="P:proteolysis"/>
    <property type="evidence" value="ECO:0007669"/>
    <property type="project" value="InterPro"/>
</dbReference>
<evidence type="ECO:0000256" key="2">
    <source>
        <dbReference type="SAM" id="MobiDB-lite"/>
    </source>
</evidence>
<feature type="region of interest" description="Disordered" evidence="2">
    <location>
        <begin position="213"/>
        <end position="262"/>
    </location>
</feature>
<dbReference type="PROSITE" id="PS50158">
    <property type="entry name" value="ZF_CCHC"/>
    <property type="match status" value="1"/>
</dbReference>
<feature type="compositionally biased region" description="Low complexity" evidence="2">
    <location>
        <begin position="214"/>
        <end position="232"/>
    </location>
</feature>
<dbReference type="Proteomes" id="UP000570595">
    <property type="component" value="Unassembled WGS sequence"/>
</dbReference>
<dbReference type="InterPro" id="IPR001878">
    <property type="entry name" value="Znf_CCHC"/>
</dbReference>
<dbReference type="SUPFAM" id="SSF50630">
    <property type="entry name" value="Acid proteases"/>
    <property type="match status" value="1"/>
</dbReference>
<feature type="region of interest" description="Disordered" evidence="2">
    <location>
        <begin position="87"/>
        <end position="118"/>
    </location>
</feature>
<feature type="non-terminal residue" evidence="4">
    <location>
        <position position="1"/>
    </location>
</feature>
<dbReference type="GO" id="GO:0008270">
    <property type="term" value="F:zinc ion binding"/>
    <property type="evidence" value="ECO:0007669"/>
    <property type="project" value="UniProtKB-KW"/>
</dbReference>
<dbReference type="OrthoDB" id="427960at2759"/>
<dbReference type="InterPro" id="IPR001969">
    <property type="entry name" value="Aspartic_peptidase_AS"/>
</dbReference>
<keyword evidence="1" id="KW-0863">Zinc-finger</keyword>
<dbReference type="SMART" id="SM00343">
    <property type="entry name" value="ZnF_C2HC"/>
    <property type="match status" value="3"/>
</dbReference>
<dbReference type="EMBL" id="JABAHT010001703">
    <property type="protein sequence ID" value="KAF4648561.1"/>
    <property type="molecule type" value="Genomic_DNA"/>
</dbReference>
<name>A0A7J6KPQ2_PEROL</name>
<dbReference type="CDD" id="cd00303">
    <property type="entry name" value="retropepsin_like"/>
    <property type="match status" value="1"/>
</dbReference>
<dbReference type="SUPFAM" id="SSF57756">
    <property type="entry name" value="Retrovirus zinc finger-like domains"/>
    <property type="match status" value="1"/>
</dbReference>
<accession>A0A7J6KPQ2</accession>
<evidence type="ECO:0000313" key="5">
    <source>
        <dbReference type="Proteomes" id="UP000570595"/>
    </source>
</evidence>
<dbReference type="GO" id="GO:0004190">
    <property type="term" value="F:aspartic-type endopeptidase activity"/>
    <property type="evidence" value="ECO:0007669"/>
    <property type="project" value="InterPro"/>
</dbReference>
<keyword evidence="1" id="KW-0479">Metal-binding</keyword>
<protein>
    <recommendedName>
        <fullName evidence="3">CCHC-type domain-containing protein</fullName>
    </recommendedName>
</protein>
<proteinExistence type="predicted"/>
<sequence>FMVFGKPGALPPSETLFKFIGRLETLADELVYLRAGPRQSTLKRRLYDGLTSNHLKEKVEIEVGDHRVSYEEFVELLSDYDRRRLGRQRRATTASGTIEGPQLRRDKPVSSSRPKGRVHTIECDSEDSDIDDYSNYCYAVGADLVSIKCYRCLESGHPARLCTAPNVAQVDSRCSKCGNPNHDQSTCEVPSQSLKCLRCQQKGHLAYVCKAKKPTGGQPKKGSSKSKTNNKSAENKGSKPGTKDESTTKVYPPKTPPSNSEVVTSVGNAHAIQEASSDLCIVPVTSDDVDINFHALTPDTSSSSRQSSKRATMVVGDLCVYGTTRPVLFDTGADVSLIALSTLRKLAPDKKIRLPTNSPIGRVNVANGGQLNILGKVNLPVGSGNYKVTDTFLLASDHLSTPIIIGCSTMAKLNAVISFLPGGSVRVTIGNKLAPDLRVEPCESLMSPRSTAHVRKVGVTCLSESAPSKTCCRQPAPKGAIYDATWSEDPTGSLRAYKSLNPNCGIYPEICDGDLYDPSTPYDELGDPAGPTSVPTIVRDDLPPQRAIEREWVEDELAPMGRARPQVPWKHPTSRPRYNYHMAAKRGLASIKAITGERMEMFHRALG</sequence>
<dbReference type="InterPro" id="IPR036875">
    <property type="entry name" value="Znf_CCHC_sf"/>
</dbReference>
<evidence type="ECO:0000259" key="3">
    <source>
        <dbReference type="PROSITE" id="PS50158"/>
    </source>
</evidence>
<evidence type="ECO:0000313" key="4">
    <source>
        <dbReference type="EMBL" id="KAF4648561.1"/>
    </source>
</evidence>
<feature type="compositionally biased region" description="Basic and acidic residues" evidence="2">
    <location>
        <begin position="233"/>
        <end position="247"/>
    </location>
</feature>
<dbReference type="PROSITE" id="PS00141">
    <property type="entry name" value="ASP_PROTEASE"/>
    <property type="match status" value="1"/>
</dbReference>
<keyword evidence="1" id="KW-0862">Zinc</keyword>
<feature type="domain" description="CCHC-type" evidence="3">
    <location>
        <begin position="148"/>
        <end position="162"/>
    </location>
</feature>
<dbReference type="GO" id="GO:0003676">
    <property type="term" value="F:nucleic acid binding"/>
    <property type="evidence" value="ECO:0007669"/>
    <property type="project" value="InterPro"/>
</dbReference>
<dbReference type="InterPro" id="IPR021109">
    <property type="entry name" value="Peptidase_aspartic_dom_sf"/>
</dbReference>
<gene>
    <name evidence="4" type="ORF">FOZ61_002541</name>
</gene>
<reference evidence="4 5" key="1">
    <citation type="submission" date="2020-04" db="EMBL/GenBank/DDBJ databases">
        <title>Perkinsus olseni comparative genomics.</title>
        <authorList>
            <person name="Bogema D.R."/>
        </authorList>
    </citation>
    <scope>NUCLEOTIDE SEQUENCE [LARGE SCALE GENOMIC DNA]</scope>
    <source>
        <strain evidence="4">ATCC PRA-179</strain>
    </source>
</reference>
<dbReference type="Gene3D" id="4.10.60.10">
    <property type="entry name" value="Zinc finger, CCHC-type"/>
    <property type="match status" value="1"/>
</dbReference>